<evidence type="ECO:0000256" key="1">
    <source>
        <dbReference type="SAM" id="MobiDB-lite"/>
    </source>
</evidence>
<protein>
    <submittedName>
        <fullName evidence="2">Uncharacterized protein</fullName>
    </submittedName>
</protein>
<evidence type="ECO:0000313" key="3">
    <source>
        <dbReference type="Proteomes" id="UP000567179"/>
    </source>
</evidence>
<reference evidence="2 3" key="1">
    <citation type="journal article" date="2020" name="ISME J.">
        <title>Uncovering the hidden diversity of litter-decomposition mechanisms in mushroom-forming fungi.</title>
        <authorList>
            <person name="Floudas D."/>
            <person name="Bentzer J."/>
            <person name="Ahren D."/>
            <person name="Johansson T."/>
            <person name="Persson P."/>
            <person name="Tunlid A."/>
        </authorList>
    </citation>
    <scope>NUCLEOTIDE SEQUENCE [LARGE SCALE GENOMIC DNA]</scope>
    <source>
        <strain evidence="2 3">CBS 101986</strain>
    </source>
</reference>
<feature type="compositionally biased region" description="Polar residues" evidence="1">
    <location>
        <begin position="14"/>
        <end position="24"/>
    </location>
</feature>
<dbReference type="Proteomes" id="UP000567179">
    <property type="component" value="Unassembled WGS sequence"/>
</dbReference>
<feature type="region of interest" description="Disordered" evidence="1">
    <location>
        <begin position="1"/>
        <end position="42"/>
    </location>
</feature>
<keyword evidence="3" id="KW-1185">Reference proteome</keyword>
<feature type="compositionally biased region" description="Basic and acidic residues" evidence="1">
    <location>
        <begin position="25"/>
        <end position="34"/>
    </location>
</feature>
<comment type="caution">
    <text evidence="2">The sequence shown here is derived from an EMBL/GenBank/DDBJ whole genome shotgun (WGS) entry which is preliminary data.</text>
</comment>
<feature type="compositionally biased region" description="Basic residues" evidence="1">
    <location>
        <begin position="1"/>
        <end position="11"/>
    </location>
</feature>
<evidence type="ECO:0000313" key="2">
    <source>
        <dbReference type="EMBL" id="KAF5327926.1"/>
    </source>
</evidence>
<gene>
    <name evidence="2" type="ORF">D9619_003905</name>
</gene>
<organism evidence="2 3">
    <name type="scientific">Psilocybe cf. subviscida</name>
    <dbReference type="NCBI Taxonomy" id="2480587"/>
    <lineage>
        <taxon>Eukaryota</taxon>
        <taxon>Fungi</taxon>
        <taxon>Dikarya</taxon>
        <taxon>Basidiomycota</taxon>
        <taxon>Agaricomycotina</taxon>
        <taxon>Agaricomycetes</taxon>
        <taxon>Agaricomycetidae</taxon>
        <taxon>Agaricales</taxon>
        <taxon>Agaricineae</taxon>
        <taxon>Strophariaceae</taxon>
        <taxon>Psilocybe</taxon>
    </lineage>
</organism>
<dbReference type="AlphaFoldDB" id="A0A8H5F8S6"/>
<sequence>MQLPPRRRHAVTHGTVSATTLDNNRLSREPRATNDDNSPLQRNNILGENLARMCKLGRTERILTYVGMGAALRSSHSLTPGPQSSSTFILSSGPNTTAICGAHS</sequence>
<name>A0A8H5F8S6_9AGAR</name>
<dbReference type="EMBL" id="JAACJJ010000014">
    <property type="protein sequence ID" value="KAF5327926.1"/>
    <property type="molecule type" value="Genomic_DNA"/>
</dbReference>
<accession>A0A8H5F8S6</accession>
<proteinExistence type="predicted"/>